<organism evidence="3 4">
    <name type="scientific">Streptomyces clavuligerus</name>
    <dbReference type="NCBI Taxonomy" id="1901"/>
    <lineage>
        <taxon>Bacteria</taxon>
        <taxon>Bacillati</taxon>
        <taxon>Actinomycetota</taxon>
        <taxon>Actinomycetes</taxon>
        <taxon>Kitasatosporales</taxon>
        <taxon>Streptomycetaceae</taxon>
        <taxon>Streptomyces</taxon>
    </lineage>
</organism>
<accession>B5GRF5</accession>
<geneLocation type="plasmid" evidence="3 4">
    <name>pSCL4</name>
</geneLocation>
<dbReference type="AlphaFoldDB" id="B5GRF5"/>
<dbReference type="OrthoDB" id="3976083at2"/>
<feature type="region of interest" description="Disordered" evidence="1">
    <location>
        <begin position="58"/>
        <end position="77"/>
    </location>
</feature>
<feature type="compositionally biased region" description="Basic and acidic residues" evidence="1">
    <location>
        <begin position="65"/>
        <end position="75"/>
    </location>
</feature>
<gene>
    <name evidence="3" type="ORF">SCLAV_p0516</name>
</gene>
<evidence type="ECO:0000313" key="4">
    <source>
        <dbReference type="Proteomes" id="UP000002357"/>
    </source>
</evidence>
<dbReference type="Gene3D" id="3.40.390.10">
    <property type="entry name" value="Collagenase (Catalytic Domain)"/>
    <property type="match status" value="1"/>
</dbReference>
<keyword evidence="2" id="KW-0472">Membrane</keyword>
<evidence type="ECO:0000256" key="1">
    <source>
        <dbReference type="SAM" id="MobiDB-lite"/>
    </source>
</evidence>
<evidence type="ECO:0000313" key="3">
    <source>
        <dbReference type="EMBL" id="EFG04006.2"/>
    </source>
</evidence>
<dbReference type="Pfam" id="PF13688">
    <property type="entry name" value="Reprolysin_5"/>
    <property type="match status" value="1"/>
</dbReference>
<keyword evidence="2" id="KW-0812">Transmembrane</keyword>
<evidence type="ECO:0000256" key="2">
    <source>
        <dbReference type="SAM" id="Phobius"/>
    </source>
</evidence>
<keyword evidence="2" id="KW-1133">Transmembrane helix</keyword>
<dbReference type="eggNOG" id="COG3291">
    <property type="taxonomic scope" value="Bacteria"/>
</dbReference>
<keyword evidence="4" id="KW-1185">Reference proteome</keyword>
<protein>
    <submittedName>
        <fullName evidence="3">Peptidyl-Asp metallopeptidase</fullName>
    </submittedName>
</protein>
<dbReference type="SUPFAM" id="SSF55486">
    <property type="entry name" value="Metalloproteases ('zincins'), catalytic domain"/>
    <property type="match status" value="1"/>
</dbReference>
<proteinExistence type="predicted"/>
<dbReference type="InterPro" id="IPR024079">
    <property type="entry name" value="MetalloPept_cat_dom_sf"/>
</dbReference>
<sequence length="367" mass="39764">MIRIQRQTDSFAMDPSGAARRVSDVSITVRAVATVPVGGERRHGRTCSLFAASWDAWGRPGRPPGHRDGHSHRGSDPPFITQWSQDHQLASLRWTAMKRKFMRKTCGAVIATCAVLGVLTPSAPSAVAAEKPVINVLVLCTSNAEREAGGVKKVRDIVKRSVDYTNNAFDNSEANAEIRITGVVRAPDFGPWADDNDRIYDYLSATPKSVAKLRDRHRADVIAIIPDNFGGMAYIGERGRPLPPEAPGMEGASMVLGHDLLGKEPDTFAHELGHLLGLDHDRHVSPDPGDGYDHARGYVAPSKKWRTIMAYEDTCLDAGTSCPVVPYFSNPDLNINGEPLGKPVGQDGQAHAVSMINESASIVAAYR</sequence>
<dbReference type="Proteomes" id="UP000002357">
    <property type="component" value="Plasmid pSCL4"/>
</dbReference>
<dbReference type="EMBL" id="CM000914">
    <property type="protein sequence ID" value="EFG04006.2"/>
    <property type="molecule type" value="Genomic_DNA"/>
</dbReference>
<name>B5GRF5_STRCL</name>
<reference evidence="3 4" key="1">
    <citation type="journal article" date="2010" name="Genome Biol. Evol.">
        <title>The sequence of a 1.8-mb bacterial linear plasmid reveals a rich evolutionary reservoir of secondary metabolic pathways.</title>
        <authorList>
            <person name="Medema M.H."/>
            <person name="Trefzer A."/>
            <person name="Kovalchuk A."/>
            <person name="van den Berg M."/>
            <person name="Mueller U."/>
            <person name="Heijne W."/>
            <person name="Wu L."/>
            <person name="Alam M.T."/>
            <person name="Ronning C.M."/>
            <person name="Nierman W.C."/>
            <person name="Bovenberg R.A.L."/>
            <person name="Breitling R."/>
            <person name="Takano E."/>
        </authorList>
    </citation>
    <scope>NUCLEOTIDE SEQUENCE [LARGE SCALE GENOMIC DNA]</scope>
    <source>
        <strain evidence="4">ATCC 27064 / DSM 738 / JCM 4710 / NBRC 13307 / NCIMB 12785 / NRRL 3585 / VKM Ac-602</strain>
        <plasmid evidence="3">pSCL4</plasmid>
    </source>
</reference>
<dbReference type="GO" id="GO:0008237">
    <property type="term" value="F:metallopeptidase activity"/>
    <property type="evidence" value="ECO:0007669"/>
    <property type="project" value="InterPro"/>
</dbReference>
<feature type="transmembrane region" description="Helical" evidence="2">
    <location>
        <begin position="101"/>
        <end position="119"/>
    </location>
</feature>
<keyword evidence="3" id="KW-0614">Plasmid</keyword>